<dbReference type="InterPro" id="IPR008979">
    <property type="entry name" value="Galactose-bd-like_sf"/>
</dbReference>
<evidence type="ECO:0000313" key="4">
    <source>
        <dbReference type="Proteomes" id="UP000694920"/>
    </source>
</evidence>
<feature type="domain" description="Allantoicase" evidence="3">
    <location>
        <begin position="220"/>
        <end position="372"/>
    </location>
</feature>
<sequence>MVIGTLNTIPKFVELNELASESNGGKILFATDDWFANAENLLKDHEPVWKEGVFTEYGKWMDGWETRRKRCTGHDWAIIALGRPSVIKGICIDTALFTGNYAPRFSVQAARLSEKDNKKFPARNGVIGAAANKRDMEKMSVLKTENWTTIIDMKVLGAGYEETRRNYFTVSSSEIWTHLRLNIYPDGGIARFHVYGFASPDWHSINHNEEIDLIASENGSICEGYSDAHYGHPRNLIKPGRGVNMGDGWETARRLDRPPIIEVDNAGILRVPGSEWAIFKLGHVGEIHRIEVDTNHFKGNFPDSVKIEGIMTSPGQDIRTANWKVVMTPKKLSAHRVHEYCYDDMIWHGPISHVKVSMAPDGGISRVRVWGYIKQQ</sequence>
<dbReference type="NCBIfam" id="TIGR02961">
    <property type="entry name" value="allantoicase"/>
    <property type="match status" value="1"/>
</dbReference>
<organism evidence="4 5">
    <name type="scientific">Cephus cinctus</name>
    <name type="common">Wheat stem sawfly</name>
    <dbReference type="NCBI Taxonomy" id="211228"/>
    <lineage>
        <taxon>Eukaryota</taxon>
        <taxon>Metazoa</taxon>
        <taxon>Ecdysozoa</taxon>
        <taxon>Arthropoda</taxon>
        <taxon>Hexapoda</taxon>
        <taxon>Insecta</taxon>
        <taxon>Pterygota</taxon>
        <taxon>Neoptera</taxon>
        <taxon>Endopterygota</taxon>
        <taxon>Hymenoptera</taxon>
        <taxon>Cephoidea</taxon>
        <taxon>Cephidae</taxon>
        <taxon>Cephus</taxon>
    </lineage>
</organism>
<dbReference type="HAMAP" id="MF_00813">
    <property type="entry name" value="Allantoicase"/>
    <property type="match status" value="1"/>
</dbReference>
<dbReference type="Gene3D" id="2.60.120.260">
    <property type="entry name" value="Galactose-binding domain-like"/>
    <property type="match status" value="2"/>
</dbReference>
<dbReference type="Proteomes" id="UP000694920">
    <property type="component" value="Unplaced"/>
</dbReference>
<reference evidence="5" key="1">
    <citation type="submission" date="2025-08" db="UniProtKB">
        <authorList>
            <consortium name="RefSeq"/>
        </authorList>
    </citation>
    <scope>IDENTIFICATION</scope>
</reference>
<evidence type="ECO:0000259" key="3">
    <source>
        <dbReference type="Pfam" id="PF03561"/>
    </source>
</evidence>
<comment type="similarity">
    <text evidence="1">Belongs to the allantoicase family.</text>
</comment>
<feature type="domain" description="Allantoicase" evidence="3">
    <location>
        <begin position="24"/>
        <end position="197"/>
    </location>
</feature>
<dbReference type="Pfam" id="PF03561">
    <property type="entry name" value="Allantoicase"/>
    <property type="match status" value="2"/>
</dbReference>
<dbReference type="FunFam" id="2.60.120.260:FF:000077">
    <property type="entry name" value="Probable allantoicase"/>
    <property type="match status" value="1"/>
</dbReference>
<keyword evidence="4" id="KW-1185">Reference proteome</keyword>
<dbReference type="PANTHER" id="PTHR12045:SF3">
    <property type="entry name" value="INACTIVE ALLANTOICASE-RELATED"/>
    <property type="match status" value="1"/>
</dbReference>
<dbReference type="PANTHER" id="PTHR12045">
    <property type="entry name" value="ALLANTOICASE"/>
    <property type="match status" value="1"/>
</dbReference>
<gene>
    <name evidence="5" type="primary">LOC107263133</name>
</gene>
<dbReference type="SUPFAM" id="SSF49785">
    <property type="entry name" value="Galactose-binding domain-like"/>
    <property type="match status" value="2"/>
</dbReference>
<dbReference type="RefSeq" id="XP_015585513.1">
    <property type="nucleotide sequence ID" value="XM_015730027.2"/>
</dbReference>
<dbReference type="GO" id="GO:0000256">
    <property type="term" value="P:allantoin catabolic process"/>
    <property type="evidence" value="ECO:0007669"/>
    <property type="project" value="InterPro"/>
</dbReference>
<proteinExistence type="inferred from homology"/>
<dbReference type="InterPro" id="IPR005164">
    <property type="entry name" value="Allantoicase"/>
</dbReference>
<dbReference type="KEGG" id="ccin:107263133"/>
<evidence type="ECO:0000256" key="2">
    <source>
        <dbReference type="ARBA" id="ARBA00031078"/>
    </source>
</evidence>
<dbReference type="AlphaFoldDB" id="A0AAJ7BGH4"/>
<dbReference type="GeneID" id="107263133"/>
<evidence type="ECO:0000256" key="1">
    <source>
        <dbReference type="ARBA" id="ARBA00009242"/>
    </source>
</evidence>
<dbReference type="InterPro" id="IPR015908">
    <property type="entry name" value="Allantoicase_dom"/>
</dbReference>
<evidence type="ECO:0000313" key="5">
    <source>
        <dbReference type="RefSeq" id="XP_015585513.1"/>
    </source>
</evidence>
<dbReference type="GO" id="GO:0004037">
    <property type="term" value="F:allantoicase activity"/>
    <property type="evidence" value="ECO:0007669"/>
    <property type="project" value="InterPro"/>
</dbReference>
<accession>A0AAJ7BGH4</accession>
<protein>
    <recommendedName>
        <fullName evidence="2">Allantoate amidinohydrolase</fullName>
    </recommendedName>
</protein>
<dbReference type="PIRSF" id="PIRSF016516">
    <property type="entry name" value="Allantoicase"/>
    <property type="match status" value="1"/>
</dbReference>
<name>A0AAJ7BGH4_CEPCN</name>